<dbReference type="AlphaFoldDB" id="A0AAV9JIR3"/>
<name>A0AAV9JIR3_9PEZI</name>
<dbReference type="Proteomes" id="UP001324427">
    <property type="component" value="Unassembled WGS sequence"/>
</dbReference>
<keyword evidence="3" id="KW-1185">Reference proteome</keyword>
<evidence type="ECO:0000313" key="2">
    <source>
        <dbReference type="EMBL" id="KAK4545115.1"/>
    </source>
</evidence>
<dbReference type="PANTHER" id="PTHR37049:SF5">
    <property type="entry name" value="TAIL SPECIFIC PROTEASE DOMAIN-CONTAINING PROTEIN"/>
    <property type="match status" value="1"/>
</dbReference>
<gene>
    <name evidence="2" type="ORF">LTR36_003666</name>
</gene>
<reference evidence="2 3" key="1">
    <citation type="submission" date="2021-11" db="EMBL/GenBank/DDBJ databases">
        <title>Black yeast isolated from Biological Soil Crust.</title>
        <authorList>
            <person name="Kurbessoian T."/>
        </authorList>
    </citation>
    <scope>NUCLEOTIDE SEQUENCE [LARGE SCALE GENOMIC DNA]</scope>
    <source>
        <strain evidence="2 3">CCFEE 5522</strain>
    </source>
</reference>
<dbReference type="InterPro" id="IPR029045">
    <property type="entry name" value="ClpP/crotonase-like_dom_sf"/>
</dbReference>
<organism evidence="2 3">
    <name type="scientific">Oleoguttula mirabilis</name>
    <dbReference type="NCBI Taxonomy" id="1507867"/>
    <lineage>
        <taxon>Eukaryota</taxon>
        <taxon>Fungi</taxon>
        <taxon>Dikarya</taxon>
        <taxon>Ascomycota</taxon>
        <taxon>Pezizomycotina</taxon>
        <taxon>Dothideomycetes</taxon>
        <taxon>Dothideomycetidae</taxon>
        <taxon>Mycosphaerellales</taxon>
        <taxon>Teratosphaeriaceae</taxon>
        <taxon>Oleoguttula</taxon>
    </lineage>
</organism>
<dbReference type="InterPro" id="IPR056186">
    <property type="entry name" value="PDZ_CPAF-rel"/>
</dbReference>
<dbReference type="InterPro" id="IPR052766">
    <property type="entry name" value="S41A_metabolite_peptidase"/>
</dbReference>
<protein>
    <recommendedName>
        <fullName evidence="1">CPAF-like PDZ domain-containing protein</fullName>
    </recommendedName>
</protein>
<evidence type="ECO:0000313" key="3">
    <source>
        <dbReference type="Proteomes" id="UP001324427"/>
    </source>
</evidence>
<comment type="caution">
    <text evidence="2">The sequence shown here is derived from an EMBL/GenBank/DDBJ whole genome shotgun (WGS) entry which is preliminary data.</text>
</comment>
<dbReference type="EMBL" id="JAVFHQ010000021">
    <property type="protein sequence ID" value="KAK4545115.1"/>
    <property type="molecule type" value="Genomic_DNA"/>
</dbReference>
<dbReference type="Pfam" id="PF23658">
    <property type="entry name" value="PDZ_CPAF_rel"/>
    <property type="match status" value="1"/>
</dbReference>
<accession>A0AAV9JIR3</accession>
<dbReference type="PANTHER" id="PTHR37049">
    <property type="entry name" value="PEPTIDASE S41 FAMILY PROTEIN"/>
    <property type="match status" value="1"/>
</dbReference>
<feature type="domain" description="CPAF-like PDZ" evidence="1">
    <location>
        <begin position="177"/>
        <end position="298"/>
    </location>
</feature>
<dbReference type="SUPFAM" id="SSF52096">
    <property type="entry name" value="ClpP/crotonase"/>
    <property type="match status" value="1"/>
</dbReference>
<evidence type="ECO:0000259" key="1">
    <source>
        <dbReference type="Pfam" id="PF23658"/>
    </source>
</evidence>
<proteinExistence type="predicted"/>
<sequence length="668" mass="73264">MTRDLHDATQPVLVVKKLQYPQTVRGRLCNLPGMETPVTRSVRSKWIVLERLFKLRSGVKGFREYVECKVARLIYAVDVYNCYITIPFNPAVGTRLVRYWNDTLQFQSTLDYLKQPPSEYQQPALDLLAGLAEIQTTIDNGAFANEYQFEAALQNLLHSAHDAHVSFVAGALSAFSFGSYYGLTLLSLDGIQMHKVYITDDLTSNQTNPSDTWQPSAISLINGTDVVDYLTRFAALSSPGTLEPNADWNLLFDSPVLDVLGETYPLWSGGATLYPGDLFTYTFNHGSSLDDEWLAAFYNPGVIGPLETGGDFYNYFVLGYYPAACSDPTLPDVPASCIAPNDTTATETAVPASYASAGLTSAYPKPDIAQTNFSINGYLTGYFLHEQSLAVLSIPTFWADGPAIQDLSTKVQQFIDESRTAGLTRVLIDLQQNDGGDVLLAYSVFKQFFPSTQPYAGSVMRAQPFADTLGSVITPFWDSLDEGTQQAWAASSDEWIATSRLNAATGEYFPSWNGLFGPHLEGLEYVTSPERLNTSDSHFDFSILGAENPPDVLLTPYSGDAPFAAENSHALGRKGPMQTPSGSRGARFYDLVELDADIQNAVSILDTTVSQLPEQSSDQDLYIYDGGVSLRAQVRQGQSIPLAMQHQAADCRIFLTPATFNNFTNLGT</sequence>